<dbReference type="Proteomes" id="UP000796761">
    <property type="component" value="Unassembled WGS sequence"/>
</dbReference>
<sequence>MDEQGTPVKTQKQETHVRWKQGKATWDKYRDVVRVCRSAKGKVKAQAHLELNLAKDVKDSKKGFFKYISNKRNTRELVDLLLNGKGTLATWVTEKAELLNTFASVFTAKAISQESLIQETREKVWRQGRLSLG</sequence>
<evidence type="ECO:0000313" key="2">
    <source>
        <dbReference type="Proteomes" id="UP000796761"/>
    </source>
</evidence>
<protein>
    <submittedName>
        <fullName evidence="1">Uncharacterized protein</fullName>
    </submittedName>
</protein>
<name>A0A8K1D7S6_9PASS</name>
<reference evidence="1" key="1">
    <citation type="submission" date="2019-04" db="EMBL/GenBank/DDBJ databases">
        <title>Genome assembly of Zosterops borbonicus 15179.</title>
        <authorList>
            <person name="Leroy T."/>
            <person name="Anselmetti Y."/>
            <person name="Tilak M.-K."/>
            <person name="Nabholz B."/>
        </authorList>
    </citation>
    <scope>NUCLEOTIDE SEQUENCE</scope>
    <source>
        <strain evidence="1">HGM_15179</strain>
        <tissue evidence="1">Muscle</tissue>
    </source>
</reference>
<evidence type="ECO:0000313" key="1">
    <source>
        <dbReference type="EMBL" id="TRZ07143.1"/>
    </source>
</evidence>
<proteinExistence type="predicted"/>
<gene>
    <name evidence="1" type="ORF">HGM15179_019964</name>
</gene>
<accession>A0A8K1D7S6</accession>
<dbReference type="AlphaFoldDB" id="A0A8K1D7S6"/>
<dbReference type="OrthoDB" id="9367242at2759"/>
<comment type="caution">
    <text evidence="1">The sequence shown here is derived from an EMBL/GenBank/DDBJ whole genome shotgun (WGS) entry which is preliminary data.</text>
</comment>
<organism evidence="1 2">
    <name type="scientific">Zosterops borbonicus</name>
    <dbReference type="NCBI Taxonomy" id="364589"/>
    <lineage>
        <taxon>Eukaryota</taxon>
        <taxon>Metazoa</taxon>
        <taxon>Chordata</taxon>
        <taxon>Craniata</taxon>
        <taxon>Vertebrata</taxon>
        <taxon>Euteleostomi</taxon>
        <taxon>Archelosauria</taxon>
        <taxon>Archosauria</taxon>
        <taxon>Dinosauria</taxon>
        <taxon>Saurischia</taxon>
        <taxon>Theropoda</taxon>
        <taxon>Coelurosauria</taxon>
        <taxon>Aves</taxon>
        <taxon>Neognathae</taxon>
        <taxon>Neoaves</taxon>
        <taxon>Telluraves</taxon>
        <taxon>Australaves</taxon>
        <taxon>Passeriformes</taxon>
        <taxon>Sylvioidea</taxon>
        <taxon>Zosteropidae</taxon>
        <taxon>Zosterops</taxon>
    </lineage>
</organism>
<dbReference type="EMBL" id="SWJQ01001937">
    <property type="protein sequence ID" value="TRZ07143.1"/>
    <property type="molecule type" value="Genomic_DNA"/>
</dbReference>
<keyword evidence="2" id="KW-1185">Reference proteome</keyword>